<evidence type="ECO:0000259" key="4">
    <source>
        <dbReference type="PROSITE" id="PS50995"/>
    </source>
</evidence>
<keyword evidence="3" id="KW-0804">Transcription</keyword>
<dbReference type="InterPro" id="IPR039422">
    <property type="entry name" value="MarR/SlyA-like"/>
</dbReference>
<dbReference type="InterPro" id="IPR023187">
    <property type="entry name" value="Tscrpt_reg_MarR-type_CS"/>
</dbReference>
<dbReference type="AlphaFoldDB" id="A0A916NPG9"/>
<sequence>MSIRLANEAWEAVMTAHARLNSRFAAERMWAELSMREYDVLYTLAKRGEPMRLSEVHHGVLLSQPALSRLVDRLEARGLVAREVDAEDRRAIQISLTEAGAEAQRSVGRQHARSIGRDVGGALGDDELRELRRLATKLAESVDACADVAPNAAVDAAADDGRS</sequence>
<dbReference type="PANTHER" id="PTHR33164">
    <property type="entry name" value="TRANSCRIPTIONAL REGULATOR, MARR FAMILY"/>
    <property type="match status" value="1"/>
</dbReference>
<dbReference type="Proteomes" id="UP000693892">
    <property type="component" value="Unassembled WGS sequence"/>
</dbReference>
<protein>
    <submittedName>
        <fullName evidence="5">Transcriptional regulator SlyA</fullName>
    </submittedName>
</protein>
<keyword evidence="2" id="KW-0238">DNA-binding</keyword>
<evidence type="ECO:0000256" key="1">
    <source>
        <dbReference type="ARBA" id="ARBA00023015"/>
    </source>
</evidence>
<dbReference type="InterPro" id="IPR000835">
    <property type="entry name" value="HTH_MarR-typ"/>
</dbReference>
<dbReference type="GO" id="GO:0003677">
    <property type="term" value="F:DNA binding"/>
    <property type="evidence" value="ECO:0007669"/>
    <property type="project" value="UniProtKB-KW"/>
</dbReference>
<organism evidence="5 6">
    <name type="scientific">Leucobacter soli</name>
    <dbReference type="NCBI Taxonomy" id="2812850"/>
    <lineage>
        <taxon>Bacteria</taxon>
        <taxon>Bacillati</taxon>
        <taxon>Actinomycetota</taxon>
        <taxon>Actinomycetes</taxon>
        <taxon>Micrococcales</taxon>
        <taxon>Microbacteriaceae</taxon>
        <taxon>Leucobacter</taxon>
    </lineage>
</organism>
<dbReference type="GO" id="GO:0006950">
    <property type="term" value="P:response to stress"/>
    <property type="evidence" value="ECO:0007669"/>
    <property type="project" value="TreeGrafter"/>
</dbReference>
<proteinExistence type="predicted"/>
<dbReference type="GO" id="GO:0003700">
    <property type="term" value="F:DNA-binding transcription factor activity"/>
    <property type="evidence" value="ECO:0007669"/>
    <property type="project" value="InterPro"/>
</dbReference>
<keyword evidence="6" id="KW-1185">Reference proteome</keyword>
<comment type="caution">
    <text evidence="5">The sequence shown here is derived from an EMBL/GenBank/DDBJ whole genome shotgun (WGS) entry which is preliminary data.</text>
</comment>
<dbReference type="EMBL" id="CAJVAP010000035">
    <property type="protein sequence ID" value="CAG7620190.1"/>
    <property type="molecule type" value="Genomic_DNA"/>
</dbReference>
<keyword evidence="1" id="KW-0805">Transcription regulation</keyword>
<dbReference type="PROSITE" id="PS50995">
    <property type="entry name" value="HTH_MARR_2"/>
    <property type="match status" value="1"/>
</dbReference>
<dbReference type="SMART" id="SM00347">
    <property type="entry name" value="HTH_MARR"/>
    <property type="match status" value="1"/>
</dbReference>
<accession>A0A916NPG9</accession>
<reference evidence="5" key="1">
    <citation type="submission" date="2021-06" db="EMBL/GenBank/DDBJ databases">
        <authorList>
            <person name="Criscuolo A."/>
        </authorList>
    </citation>
    <scope>NUCLEOTIDE SEQUENCE</scope>
    <source>
        <strain evidence="5">CIP111803</strain>
    </source>
</reference>
<dbReference type="Pfam" id="PF12802">
    <property type="entry name" value="MarR_2"/>
    <property type="match status" value="1"/>
</dbReference>
<name>A0A916NPG9_9MICO</name>
<gene>
    <name evidence="5" type="primary">slyA</name>
    <name evidence="5" type="ORF">LEUCIP111803_02349</name>
</gene>
<evidence type="ECO:0000313" key="6">
    <source>
        <dbReference type="Proteomes" id="UP000693892"/>
    </source>
</evidence>
<dbReference type="PANTHER" id="PTHR33164:SF43">
    <property type="entry name" value="HTH-TYPE TRANSCRIPTIONAL REPRESSOR YETL"/>
    <property type="match status" value="1"/>
</dbReference>
<evidence type="ECO:0000313" key="5">
    <source>
        <dbReference type="EMBL" id="CAG7620190.1"/>
    </source>
</evidence>
<evidence type="ECO:0000256" key="2">
    <source>
        <dbReference type="ARBA" id="ARBA00023125"/>
    </source>
</evidence>
<feature type="domain" description="HTH marR-type" evidence="4">
    <location>
        <begin position="6"/>
        <end position="140"/>
    </location>
</feature>
<evidence type="ECO:0000256" key="3">
    <source>
        <dbReference type="ARBA" id="ARBA00023163"/>
    </source>
</evidence>
<dbReference type="RefSeq" id="WP_218116276.1">
    <property type="nucleotide sequence ID" value="NZ_CAJVAP010000035.1"/>
</dbReference>
<dbReference type="PROSITE" id="PS01117">
    <property type="entry name" value="HTH_MARR_1"/>
    <property type="match status" value="1"/>
</dbReference>